<dbReference type="PANTHER" id="PTHR11076:SF33">
    <property type="entry name" value="DNA POLYMERASE KAPPA"/>
    <property type="match status" value="1"/>
</dbReference>
<dbReference type="NCBIfam" id="NF002677">
    <property type="entry name" value="PRK02406.1"/>
    <property type="match status" value="1"/>
</dbReference>
<dbReference type="EMBL" id="BOOH01000004">
    <property type="protein sequence ID" value="GIH74176.1"/>
    <property type="molecule type" value="Genomic_DNA"/>
</dbReference>
<evidence type="ECO:0000256" key="14">
    <source>
        <dbReference type="ARBA" id="ARBA00025589"/>
    </source>
</evidence>
<dbReference type="InterPro" id="IPR053848">
    <property type="entry name" value="IMS_HHH_1"/>
</dbReference>
<dbReference type="GO" id="GO:0005829">
    <property type="term" value="C:cytosol"/>
    <property type="evidence" value="ECO:0007669"/>
    <property type="project" value="TreeGrafter"/>
</dbReference>
<comment type="subunit">
    <text evidence="16">Monomer.</text>
</comment>
<evidence type="ECO:0000256" key="5">
    <source>
        <dbReference type="ARBA" id="ARBA00022679"/>
    </source>
</evidence>
<dbReference type="Gene3D" id="1.10.150.20">
    <property type="entry name" value="5' to 3' exonuclease, C-terminal subdomain"/>
    <property type="match status" value="1"/>
</dbReference>
<dbReference type="Pfam" id="PF11799">
    <property type="entry name" value="IMS_C"/>
    <property type="match status" value="1"/>
</dbReference>
<dbReference type="Gene3D" id="3.30.70.270">
    <property type="match status" value="1"/>
</dbReference>
<dbReference type="CDD" id="cd03586">
    <property type="entry name" value="PolY_Pol_IV_kappa"/>
    <property type="match status" value="1"/>
</dbReference>
<dbReference type="GO" id="GO:0003887">
    <property type="term" value="F:DNA-directed DNA polymerase activity"/>
    <property type="evidence" value="ECO:0007669"/>
    <property type="project" value="UniProtKB-UniRule"/>
</dbReference>
<evidence type="ECO:0000259" key="17">
    <source>
        <dbReference type="PROSITE" id="PS50173"/>
    </source>
</evidence>
<dbReference type="RefSeq" id="WP_203888904.1">
    <property type="nucleotide sequence ID" value="NZ_BOOH01000004.1"/>
</dbReference>
<evidence type="ECO:0000256" key="4">
    <source>
        <dbReference type="ARBA" id="ARBA00022490"/>
    </source>
</evidence>
<dbReference type="SUPFAM" id="SSF100879">
    <property type="entry name" value="Lesion bypass DNA polymerase (Y-family), little finger domain"/>
    <property type="match status" value="1"/>
</dbReference>
<evidence type="ECO:0000313" key="19">
    <source>
        <dbReference type="Proteomes" id="UP000616724"/>
    </source>
</evidence>
<dbReference type="InterPro" id="IPR036775">
    <property type="entry name" value="DNA_pol_Y-fam_lit_finger_sf"/>
</dbReference>
<comment type="catalytic activity">
    <reaction evidence="15 16">
        <text>DNA(n) + a 2'-deoxyribonucleoside 5'-triphosphate = DNA(n+1) + diphosphate</text>
        <dbReference type="Rhea" id="RHEA:22508"/>
        <dbReference type="Rhea" id="RHEA-COMP:17339"/>
        <dbReference type="Rhea" id="RHEA-COMP:17340"/>
        <dbReference type="ChEBI" id="CHEBI:33019"/>
        <dbReference type="ChEBI" id="CHEBI:61560"/>
        <dbReference type="ChEBI" id="CHEBI:173112"/>
        <dbReference type="EC" id="2.7.7.7"/>
    </reaction>
</comment>
<keyword evidence="19" id="KW-1185">Reference proteome</keyword>
<dbReference type="GO" id="GO:0042276">
    <property type="term" value="P:error-prone translesion synthesis"/>
    <property type="evidence" value="ECO:0007669"/>
    <property type="project" value="TreeGrafter"/>
</dbReference>
<dbReference type="FunFam" id="3.30.1490.100:FF:000004">
    <property type="entry name" value="DNA polymerase IV"/>
    <property type="match status" value="1"/>
</dbReference>
<keyword evidence="9 16" id="KW-0227">DNA damage</keyword>
<evidence type="ECO:0000256" key="1">
    <source>
        <dbReference type="ARBA" id="ARBA00004496"/>
    </source>
</evidence>
<dbReference type="NCBIfam" id="NF003015">
    <property type="entry name" value="PRK03858.1"/>
    <property type="match status" value="1"/>
</dbReference>
<keyword evidence="5 16" id="KW-0808">Transferase</keyword>
<sequence>MSRKQQVPRPGSDLGDDDTGCSILHVDMDAFFASVELRERPELAGMPVIIGAPGARGVVLSATYEARRFGVHSAMPMTRARRLCPQAVIIPPSRGKYTEVSRRVMEIFHEITPEVEPIASDEAFLDVAGARKRLGRPAVIAAMIRERVAAEHGITCSVGVASTKFVAKLASQHCKPDGLLVVPAAKVVEFLHPLPVAALWGVGERTEQSLARLGIRTVGDLAETPVDTLRHELGHAVGAHLAALAWGRDERRVTPHAPDKSIGAEETFVTDVDDPIRIRRELLRLSERVAARLREGGHVGRTVIVKLRRADFTTLSRSRTLRDPTDVAQELYATACDLYAASGLENTALRLVGVRVESLSPADGAVRQLSLGERESGWREAERAMDRAARRFGRDVVLPASLMPPPFDEMDP</sequence>
<dbReference type="InterPro" id="IPR001126">
    <property type="entry name" value="UmuC"/>
</dbReference>
<comment type="similarity">
    <text evidence="2 16">Belongs to the DNA polymerase type-Y family.</text>
</comment>
<keyword evidence="4 16" id="KW-0963">Cytoplasm</keyword>
<dbReference type="EC" id="2.7.7.7" evidence="16"/>
<name>A0A8J3W3U4_9ACTN</name>
<gene>
    <name evidence="16 18" type="primary">dinB</name>
    <name evidence="18" type="ORF">Plo01_06050</name>
</gene>
<dbReference type="Gene3D" id="3.30.1490.100">
    <property type="entry name" value="DNA polymerase, Y-family, little finger domain"/>
    <property type="match status" value="1"/>
</dbReference>
<dbReference type="GO" id="GO:0000287">
    <property type="term" value="F:magnesium ion binding"/>
    <property type="evidence" value="ECO:0007669"/>
    <property type="project" value="UniProtKB-UniRule"/>
</dbReference>
<comment type="cofactor">
    <cofactor evidence="16">
        <name>Mg(2+)</name>
        <dbReference type="ChEBI" id="CHEBI:18420"/>
    </cofactor>
    <text evidence="16">Binds 2 magnesium ions per subunit.</text>
</comment>
<evidence type="ECO:0000256" key="11">
    <source>
        <dbReference type="ARBA" id="ARBA00022932"/>
    </source>
</evidence>
<dbReference type="Pfam" id="PF21999">
    <property type="entry name" value="IMS_HHH_1"/>
    <property type="match status" value="1"/>
</dbReference>
<evidence type="ECO:0000256" key="9">
    <source>
        <dbReference type="ARBA" id="ARBA00022763"/>
    </source>
</evidence>
<reference evidence="18 19" key="1">
    <citation type="submission" date="2021-01" db="EMBL/GenBank/DDBJ databases">
        <title>Whole genome shotgun sequence of Planobispora longispora NBRC 13918.</title>
        <authorList>
            <person name="Komaki H."/>
            <person name="Tamura T."/>
        </authorList>
    </citation>
    <scope>NUCLEOTIDE SEQUENCE [LARGE SCALE GENOMIC DNA]</scope>
    <source>
        <strain evidence="18 19">NBRC 13918</strain>
    </source>
</reference>
<evidence type="ECO:0000256" key="16">
    <source>
        <dbReference type="HAMAP-Rule" id="MF_01113"/>
    </source>
</evidence>
<dbReference type="GO" id="GO:0009432">
    <property type="term" value="P:SOS response"/>
    <property type="evidence" value="ECO:0007669"/>
    <property type="project" value="TreeGrafter"/>
</dbReference>
<accession>A0A8J3W3U4</accession>
<organism evidence="18 19">
    <name type="scientific">Planobispora longispora</name>
    <dbReference type="NCBI Taxonomy" id="28887"/>
    <lineage>
        <taxon>Bacteria</taxon>
        <taxon>Bacillati</taxon>
        <taxon>Actinomycetota</taxon>
        <taxon>Actinomycetes</taxon>
        <taxon>Streptosporangiales</taxon>
        <taxon>Streptosporangiaceae</taxon>
        <taxon>Planobispora</taxon>
    </lineage>
</organism>
<dbReference type="InterPro" id="IPR022880">
    <property type="entry name" value="DNApol_IV"/>
</dbReference>
<feature type="binding site" evidence="16">
    <location>
        <position position="27"/>
    </location>
    <ligand>
        <name>Mg(2+)</name>
        <dbReference type="ChEBI" id="CHEBI:18420"/>
    </ligand>
</feature>
<evidence type="ECO:0000256" key="13">
    <source>
        <dbReference type="ARBA" id="ARBA00023204"/>
    </source>
</evidence>
<feature type="domain" description="UmuC" evidence="17">
    <location>
        <begin position="23"/>
        <end position="203"/>
    </location>
</feature>
<dbReference type="InterPro" id="IPR043502">
    <property type="entry name" value="DNA/RNA_pol_sf"/>
</dbReference>
<evidence type="ECO:0000256" key="2">
    <source>
        <dbReference type="ARBA" id="ARBA00010945"/>
    </source>
</evidence>
<feature type="site" description="Substrate discrimination" evidence="16">
    <location>
        <position position="32"/>
    </location>
</feature>
<keyword evidence="6 16" id="KW-0548">Nucleotidyltransferase</keyword>
<evidence type="ECO:0000256" key="3">
    <source>
        <dbReference type="ARBA" id="ARBA00022457"/>
    </source>
</evidence>
<evidence type="ECO:0000256" key="8">
    <source>
        <dbReference type="ARBA" id="ARBA00022723"/>
    </source>
</evidence>
<keyword evidence="3 16" id="KW-0515">Mutator protein</keyword>
<dbReference type="GO" id="GO:0006261">
    <property type="term" value="P:DNA-templated DNA replication"/>
    <property type="evidence" value="ECO:0007669"/>
    <property type="project" value="UniProtKB-UniRule"/>
</dbReference>
<protein>
    <recommendedName>
        <fullName evidence="16">DNA polymerase IV</fullName>
        <shortName evidence="16">Pol IV</shortName>
        <ecNumber evidence="16">2.7.7.7</ecNumber>
    </recommendedName>
</protein>
<keyword evidence="12 16" id="KW-0238">DNA-binding</keyword>
<dbReference type="AlphaFoldDB" id="A0A8J3W3U4"/>
<comment type="function">
    <text evidence="14 16">Poorly processive, error-prone DNA polymerase involved in untargeted mutagenesis. Copies undamaged DNA at stalled replication forks, which arise in vivo from mismatched or misaligned primer ends. These misaligned primers can be extended by PolIV. Exhibits no 3'-5' exonuclease (proofreading) activity. May be involved in translesional synthesis, in conjunction with the beta clamp from PolIII.</text>
</comment>
<keyword evidence="10 16" id="KW-0460">Magnesium</keyword>
<evidence type="ECO:0000256" key="10">
    <source>
        <dbReference type="ARBA" id="ARBA00022842"/>
    </source>
</evidence>
<dbReference type="InterPro" id="IPR043128">
    <property type="entry name" value="Rev_trsase/Diguanyl_cyclase"/>
</dbReference>
<dbReference type="InterPro" id="IPR017961">
    <property type="entry name" value="DNA_pol_Y-fam_little_finger"/>
</dbReference>
<dbReference type="GO" id="GO:0003684">
    <property type="term" value="F:damaged DNA binding"/>
    <property type="evidence" value="ECO:0007669"/>
    <property type="project" value="InterPro"/>
</dbReference>
<dbReference type="InterPro" id="IPR050116">
    <property type="entry name" value="DNA_polymerase-Y"/>
</dbReference>
<dbReference type="Proteomes" id="UP000616724">
    <property type="component" value="Unassembled WGS sequence"/>
</dbReference>
<dbReference type="Pfam" id="PF00817">
    <property type="entry name" value="IMS"/>
    <property type="match status" value="1"/>
</dbReference>
<evidence type="ECO:0000256" key="12">
    <source>
        <dbReference type="ARBA" id="ARBA00023125"/>
    </source>
</evidence>
<keyword evidence="7 16" id="KW-0235">DNA replication</keyword>
<dbReference type="GO" id="GO:0006281">
    <property type="term" value="P:DNA repair"/>
    <property type="evidence" value="ECO:0007669"/>
    <property type="project" value="UniProtKB-UniRule"/>
</dbReference>
<dbReference type="SUPFAM" id="SSF56672">
    <property type="entry name" value="DNA/RNA polymerases"/>
    <property type="match status" value="1"/>
</dbReference>
<dbReference type="HAMAP" id="MF_01113">
    <property type="entry name" value="DNApol_IV"/>
    <property type="match status" value="1"/>
</dbReference>
<proteinExistence type="inferred from homology"/>
<comment type="caution">
    <text evidence="18">The sequence shown here is derived from an EMBL/GenBank/DDBJ whole genome shotgun (WGS) entry which is preliminary data.</text>
</comment>
<dbReference type="Gene3D" id="3.40.1170.60">
    <property type="match status" value="1"/>
</dbReference>
<evidence type="ECO:0000256" key="6">
    <source>
        <dbReference type="ARBA" id="ARBA00022695"/>
    </source>
</evidence>
<evidence type="ECO:0000256" key="15">
    <source>
        <dbReference type="ARBA" id="ARBA00049244"/>
    </source>
</evidence>
<evidence type="ECO:0000256" key="7">
    <source>
        <dbReference type="ARBA" id="ARBA00022705"/>
    </source>
</evidence>
<evidence type="ECO:0000313" key="18">
    <source>
        <dbReference type="EMBL" id="GIH74176.1"/>
    </source>
</evidence>
<comment type="subcellular location">
    <subcellularLocation>
        <location evidence="1 16">Cytoplasm</location>
    </subcellularLocation>
</comment>
<dbReference type="NCBIfam" id="NF002751">
    <property type="entry name" value="PRK02794.1"/>
    <property type="match status" value="1"/>
</dbReference>
<dbReference type="PROSITE" id="PS50173">
    <property type="entry name" value="UMUC"/>
    <property type="match status" value="1"/>
</dbReference>
<dbReference type="PANTHER" id="PTHR11076">
    <property type="entry name" value="DNA REPAIR POLYMERASE UMUC / TRANSFERASE FAMILY MEMBER"/>
    <property type="match status" value="1"/>
</dbReference>
<keyword evidence="13 16" id="KW-0234">DNA repair</keyword>
<keyword evidence="8 16" id="KW-0479">Metal-binding</keyword>
<keyword evidence="11 16" id="KW-0239">DNA-directed DNA polymerase</keyword>
<feature type="binding site" evidence="16">
    <location>
        <position position="121"/>
    </location>
    <ligand>
        <name>Mg(2+)</name>
        <dbReference type="ChEBI" id="CHEBI:18420"/>
    </ligand>
</feature>
<feature type="active site" evidence="16">
    <location>
        <position position="122"/>
    </location>
</feature>